<dbReference type="PANTHER" id="PTHR12840">
    <property type="entry name" value="NADH-UBIQUINONE OXIDOREDUCTASE ASHI SUBUNIT"/>
    <property type="match status" value="1"/>
</dbReference>
<name>A0A6P7GIY7_DIAVI</name>
<dbReference type="FunCoup" id="A0A6P7GIY7">
    <property type="interactions" value="708"/>
</dbReference>
<keyword evidence="1" id="KW-0812">Transmembrane</keyword>
<dbReference type="InterPro" id="IPR008699">
    <property type="entry name" value="NDUFB8"/>
</dbReference>
<gene>
    <name evidence="2" type="primary">LOC114338761</name>
</gene>
<keyword evidence="1" id="KW-1133">Transmembrane helix</keyword>
<protein>
    <submittedName>
        <fullName evidence="2">NADH dehydrogenase [ubiquinone] 1 beta subcomplex subunit 8, mitochondrial</fullName>
    </submittedName>
</protein>
<evidence type="ECO:0000313" key="2">
    <source>
        <dbReference type="RefSeq" id="XP_028145173.1"/>
    </source>
</evidence>
<accession>A0A6P7GIY7</accession>
<organism evidence="2">
    <name type="scientific">Diabrotica virgifera virgifera</name>
    <name type="common">western corn rootworm</name>
    <dbReference type="NCBI Taxonomy" id="50390"/>
    <lineage>
        <taxon>Eukaryota</taxon>
        <taxon>Metazoa</taxon>
        <taxon>Ecdysozoa</taxon>
        <taxon>Arthropoda</taxon>
        <taxon>Hexapoda</taxon>
        <taxon>Insecta</taxon>
        <taxon>Pterygota</taxon>
        <taxon>Neoptera</taxon>
        <taxon>Endopterygota</taxon>
        <taxon>Coleoptera</taxon>
        <taxon>Polyphaga</taxon>
        <taxon>Cucujiformia</taxon>
        <taxon>Chrysomeloidea</taxon>
        <taxon>Chrysomelidae</taxon>
        <taxon>Galerucinae</taxon>
        <taxon>Diabroticina</taxon>
        <taxon>Diabroticites</taxon>
        <taxon>Diabrotica</taxon>
    </lineage>
</organism>
<feature type="transmembrane region" description="Helical" evidence="1">
    <location>
        <begin position="124"/>
        <end position="145"/>
    </location>
</feature>
<dbReference type="RefSeq" id="XP_028145173.1">
    <property type="nucleotide sequence ID" value="XM_028289372.1"/>
</dbReference>
<dbReference type="Pfam" id="PF05821">
    <property type="entry name" value="NDUF_B8"/>
    <property type="match status" value="1"/>
</dbReference>
<dbReference type="AlphaFoldDB" id="A0A6P7GIY7"/>
<dbReference type="GO" id="GO:0005739">
    <property type="term" value="C:mitochondrion"/>
    <property type="evidence" value="ECO:0007669"/>
    <property type="project" value="InterPro"/>
</dbReference>
<sequence>MSTLIKTLKPPNSWLKANPILFAAVRNHWNKDYKPGPYPQTEEQRRAAAEKYGLHPSEYEPYADDGTGNGDYPKLPMQSIESRDPFYPWDNPELKRNFGETFHADYDLLREDRYDVSAKLRRPLWFLWAQFLGVMFGTFGIYYLLENVKMFHAAVPRQYPKDGKVHYTFEPAE</sequence>
<dbReference type="PANTHER" id="PTHR12840:SF1">
    <property type="entry name" value="NADH DEHYDROGENASE [UBIQUINONE] 1 BETA SUBCOMPLEX SUBUNIT 8, MITOCHONDRIAL"/>
    <property type="match status" value="1"/>
</dbReference>
<evidence type="ECO:0000256" key="1">
    <source>
        <dbReference type="SAM" id="Phobius"/>
    </source>
</evidence>
<proteinExistence type="predicted"/>
<dbReference type="InParanoid" id="A0A6P7GIY7"/>
<keyword evidence="1" id="KW-0472">Membrane</keyword>
<reference evidence="2" key="1">
    <citation type="submission" date="2025-08" db="UniProtKB">
        <authorList>
            <consortium name="RefSeq"/>
        </authorList>
    </citation>
    <scope>IDENTIFICATION</scope>
    <source>
        <tissue evidence="2">Whole insect</tissue>
    </source>
</reference>